<name>C1DR34_AZOVD</name>
<keyword evidence="3" id="KW-1185">Reference proteome</keyword>
<evidence type="ECO:0000313" key="3">
    <source>
        <dbReference type="Proteomes" id="UP000002424"/>
    </source>
</evidence>
<accession>C1DR34</accession>
<dbReference type="Proteomes" id="UP000002424">
    <property type="component" value="Chromosome"/>
</dbReference>
<feature type="compositionally biased region" description="Gly residues" evidence="1">
    <location>
        <begin position="35"/>
        <end position="46"/>
    </location>
</feature>
<evidence type="ECO:0000313" key="2">
    <source>
        <dbReference type="EMBL" id="ACO79692.1"/>
    </source>
</evidence>
<dbReference type="EMBL" id="CP001157">
    <property type="protein sequence ID" value="ACO79692.1"/>
    <property type="molecule type" value="Genomic_DNA"/>
</dbReference>
<dbReference type="HOGENOM" id="CLU_3058126_0_0_6"/>
<evidence type="ECO:0000256" key="1">
    <source>
        <dbReference type="SAM" id="MobiDB-lite"/>
    </source>
</evidence>
<dbReference type="EnsemblBacteria" id="ACO79692">
    <property type="protein sequence ID" value="ACO79692"/>
    <property type="gene ID" value="Avin_35430"/>
</dbReference>
<feature type="region of interest" description="Disordered" evidence="1">
    <location>
        <begin position="1"/>
        <end position="53"/>
    </location>
</feature>
<sequence>MLAGGGQAALQRQKLDADGGRDGQNGADGLSSGESGVGNRGCGNGGQKKSPRK</sequence>
<dbReference type="AlphaFoldDB" id="C1DR34"/>
<organism evidence="2 3">
    <name type="scientific">Azotobacter vinelandii (strain DJ / ATCC BAA-1303)</name>
    <dbReference type="NCBI Taxonomy" id="322710"/>
    <lineage>
        <taxon>Bacteria</taxon>
        <taxon>Pseudomonadati</taxon>
        <taxon>Pseudomonadota</taxon>
        <taxon>Gammaproteobacteria</taxon>
        <taxon>Pseudomonadales</taxon>
        <taxon>Pseudomonadaceae</taxon>
        <taxon>Azotobacter</taxon>
    </lineage>
</organism>
<reference evidence="2 3" key="1">
    <citation type="journal article" date="2009" name="J. Bacteriol.">
        <title>Genome sequence of Azotobacter vinelandii, an obligate aerobe specialized to support diverse anaerobic metabolic processes.</title>
        <authorList>
            <person name="Setubal J.C."/>
            <person name="dos Santos P."/>
            <person name="Goldman B.S."/>
            <person name="Ertesvag H."/>
            <person name="Espin G."/>
            <person name="Rubio L.M."/>
            <person name="Valla S."/>
            <person name="Almeida N.F."/>
            <person name="Balasubramanian D."/>
            <person name="Cromes L."/>
            <person name="Curatti L."/>
            <person name="Du Z."/>
            <person name="Godsy E."/>
            <person name="Goodner B."/>
            <person name="Hellner-Burris K."/>
            <person name="Hernandez J.A."/>
            <person name="Houmiel K."/>
            <person name="Imperial J."/>
            <person name="Kennedy C."/>
            <person name="Larson T.J."/>
            <person name="Latreille P."/>
            <person name="Ligon L.S."/>
            <person name="Lu J."/>
            <person name="Maerk M."/>
            <person name="Miller N.M."/>
            <person name="Norton S."/>
            <person name="O'Carroll I.P."/>
            <person name="Paulsen I."/>
            <person name="Raulfs E.C."/>
            <person name="Roemer R."/>
            <person name="Rosser J."/>
            <person name="Segura D."/>
            <person name="Slater S."/>
            <person name="Stricklin S.L."/>
            <person name="Studholme D.J."/>
            <person name="Sun J."/>
            <person name="Viana C.J."/>
            <person name="Wallin E."/>
            <person name="Wang B."/>
            <person name="Wheeler C."/>
            <person name="Zhu H."/>
            <person name="Dean D.R."/>
            <person name="Dixon R."/>
            <person name="Wood D."/>
        </authorList>
    </citation>
    <scope>NUCLEOTIDE SEQUENCE [LARGE SCALE GENOMIC DNA]</scope>
    <source>
        <strain evidence="3">DJ / ATCC BAA-1303</strain>
    </source>
</reference>
<dbReference type="KEGG" id="avn:Avin_35430"/>
<protein>
    <submittedName>
        <fullName evidence="2">Uncharacterized protein</fullName>
    </submittedName>
</protein>
<proteinExistence type="predicted"/>
<gene>
    <name evidence="2" type="ordered locus">Avin_35430</name>
</gene>